<dbReference type="SUPFAM" id="SSF53098">
    <property type="entry name" value="Ribonuclease H-like"/>
    <property type="match status" value="1"/>
</dbReference>
<dbReference type="InterPro" id="IPR001584">
    <property type="entry name" value="Integrase_cat-core"/>
</dbReference>
<dbReference type="InterPro" id="IPR057670">
    <property type="entry name" value="SH3_retrovirus"/>
</dbReference>
<dbReference type="Gene3D" id="3.30.420.10">
    <property type="entry name" value="Ribonuclease H-like superfamily/Ribonuclease H"/>
    <property type="match status" value="1"/>
</dbReference>
<comment type="caution">
    <text evidence="4">The sequence shown here is derived from an EMBL/GenBank/DDBJ whole genome shotgun (WGS) entry which is preliminary data.</text>
</comment>
<gene>
    <name evidence="4" type="ORF">V5N11_030243</name>
</gene>
<dbReference type="GO" id="GO:0008233">
    <property type="term" value="F:peptidase activity"/>
    <property type="evidence" value="ECO:0007669"/>
    <property type="project" value="UniProtKB-KW"/>
</dbReference>
<accession>A0ABD1B6V7</accession>
<protein>
    <submittedName>
        <fullName evidence="4">Retrovirus-related Pol polyprotein from transposon RE1</fullName>
    </submittedName>
</protein>
<dbReference type="Proteomes" id="UP001558713">
    <property type="component" value="Unassembled WGS sequence"/>
</dbReference>
<name>A0ABD1B6V7_CARAN</name>
<feature type="compositionally biased region" description="Low complexity" evidence="2">
    <location>
        <begin position="524"/>
        <end position="534"/>
    </location>
</feature>
<keyword evidence="1" id="KW-0378">Hydrolase</keyword>
<dbReference type="InterPro" id="IPR012337">
    <property type="entry name" value="RNaseH-like_sf"/>
</dbReference>
<dbReference type="InterPro" id="IPR039537">
    <property type="entry name" value="Retrotran_Ty1/copia-like"/>
</dbReference>
<feature type="compositionally biased region" description="Low complexity" evidence="2">
    <location>
        <begin position="545"/>
        <end position="556"/>
    </location>
</feature>
<dbReference type="Pfam" id="PF22936">
    <property type="entry name" value="Pol_BBD"/>
    <property type="match status" value="1"/>
</dbReference>
<proteinExistence type="predicted"/>
<dbReference type="InterPro" id="IPR025724">
    <property type="entry name" value="GAG-pre-integrase_dom"/>
</dbReference>
<dbReference type="PANTHER" id="PTHR42648:SF26">
    <property type="entry name" value="INTEGRASE CATALYTIC DOMAIN-CONTAINING PROTEIN"/>
    <property type="match status" value="1"/>
</dbReference>
<keyword evidence="1" id="KW-0645">Protease</keyword>
<dbReference type="AlphaFoldDB" id="A0ABD1B6V7"/>
<dbReference type="PROSITE" id="PS50994">
    <property type="entry name" value="INTEGRASE"/>
    <property type="match status" value="1"/>
</dbReference>
<evidence type="ECO:0000313" key="5">
    <source>
        <dbReference type="Proteomes" id="UP001558713"/>
    </source>
</evidence>
<reference evidence="4 5" key="1">
    <citation type="submission" date="2024-04" db="EMBL/GenBank/DDBJ databases">
        <title>Genome assembly C_amara_ONT_v2.</title>
        <authorList>
            <person name="Yant L."/>
            <person name="Moore C."/>
            <person name="Slenker M."/>
        </authorList>
    </citation>
    <scope>NUCLEOTIDE SEQUENCE [LARGE SCALE GENOMIC DNA]</scope>
    <source>
        <tissue evidence="4">Leaf</tissue>
    </source>
</reference>
<keyword evidence="5" id="KW-1185">Reference proteome</keyword>
<evidence type="ECO:0000256" key="2">
    <source>
        <dbReference type="SAM" id="MobiDB-lite"/>
    </source>
</evidence>
<dbReference type="InterPro" id="IPR036397">
    <property type="entry name" value="RNaseH_sf"/>
</dbReference>
<dbReference type="Pfam" id="PF13976">
    <property type="entry name" value="gag_pre-integrs"/>
    <property type="match status" value="1"/>
</dbReference>
<dbReference type="Pfam" id="PF25597">
    <property type="entry name" value="SH3_retrovirus"/>
    <property type="match status" value="1"/>
</dbReference>
<evidence type="ECO:0000256" key="1">
    <source>
        <dbReference type="ARBA" id="ARBA00022670"/>
    </source>
</evidence>
<dbReference type="EMBL" id="JBANAX010000305">
    <property type="protein sequence ID" value="KAL1214676.1"/>
    <property type="molecule type" value="Genomic_DNA"/>
</dbReference>
<dbReference type="Pfam" id="PF00665">
    <property type="entry name" value="rve"/>
    <property type="match status" value="1"/>
</dbReference>
<dbReference type="PANTHER" id="PTHR42648">
    <property type="entry name" value="TRANSPOSASE, PUTATIVE-RELATED"/>
    <property type="match status" value="1"/>
</dbReference>
<feature type="domain" description="Integrase catalytic" evidence="3">
    <location>
        <begin position="190"/>
        <end position="368"/>
    </location>
</feature>
<evidence type="ECO:0000313" key="4">
    <source>
        <dbReference type="EMBL" id="KAL1214676.1"/>
    </source>
</evidence>
<feature type="region of interest" description="Disordered" evidence="2">
    <location>
        <begin position="506"/>
        <end position="556"/>
    </location>
</feature>
<dbReference type="InterPro" id="IPR054722">
    <property type="entry name" value="PolX-like_BBD"/>
</dbReference>
<dbReference type="GO" id="GO:0006508">
    <property type="term" value="P:proteolysis"/>
    <property type="evidence" value="ECO:0007669"/>
    <property type="project" value="UniProtKB-KW"/>
</dbReference>
<sequence>MAAMRITEVTEHGGHEWYPDTGASAHITSSPHNLQQAQVYRGSDTVMIGDGNYLPITRTGSASLASTSGTLPLKDVLVCPKIAKSLLFVSKLTKDYPCAFEFDCDNVRVNDKETKRLLTLGRTSNGLYVLEDKPIQVFYSSRQHCASDEVWHRRLGHPNSKILQYLSTTKAISINKSTKTMCEACQLGKSSRLPFSDSVYVASKILERVHCDLWGPSPIISVQEFCYYAIFIDNYSRFSWFYPLKLKSDFHSVFLNFQALVENQFQTKIGSFQSDGGGEFTSLAFQNYLRDKGIRHLISCPHTPQQNGLAERKHRHITELGLSMMFQSKMPHKYWVEAFFTANFLSNILPSSVFDHYYSPYEALYKEAPVYTSLRVFGCACYPTLRDYAATKFDPRSLKCVFLGYNEKYKGYRCLLPETGRVYISRHVLFEETVFPFQSSVAPQAENLTHLMRAWQKSFTSTAVIETSLPTNESTLAYTAPTTVVSNISTTSQPIIMELTLPAADERQSTECTAGSDPVPIGNSSVSSSSSSDSTVQTDKEAENIPQTQQQQTVRTPTRIVTHHPMLTRAKAGIIKPNPRYALLTHKVSYPEPKTVTEALKMQAGLMQ</sequence>
<organism evidence="4 5">
    <name type="scientific">Cardamine amara subsp. amara</name>
    <dbReference type="NCBI Taxonomy" id="228776"/>
    <lineage>
        <taxon>Eukaryota</taxon>
        <taxon>Viridiplantae</taxon>
        <taxon>Streptophyta</taxon>
        <taxon>Embryophyta</taxon>
        <taxon>Tracheophyta</taxon>
        <taxon>Spermatophyta</taxon>
        <taxon>Magnoliopsida</taxon>
        <taxon>eudicotyledons</taxon>
        <taxon>Gunneridae</taxon>
        <taxon>Pentapetalae</taxon>
        <taxon>rosids</taxon>
        <taxon>malvids</taxon>
        <taxon>Brassicales</taxon>
        <taxon>Brassicaceae</taxon>
        <taxon>Cardamineae</taxon>
        <taxon>Cardamine</taxon>
    </lineage>
</organism>
<evidence type="ECO:0000259" key="3">
    <source>
        <dbReference type="PROSITE" id="PS50994"/>
    </source>
</evidence>